<evidence type="ECO:0000313" key="5">
    <source>
        <dbReference type="EMBL" id="MCB8877889.1"/>
    </source>
</evidence>
<protein>
    <submittedName>
        <fullName evidence="5">Lrp/AsnC family transcriptional regulator</fullName>
    </submittedName>
</protein>
<dbReference type="Pfam" id="PF13404">
    <property type="entry name" value="HTH_AsnC-type"/>
    <property type="match status" value="1"/>
</dbReference>
<dbReference type="Pfam" id="PF01037">
    <property type="entry name" value="AsnC_trans_reg"/>
    <property type="match status" value="1"/>
</dbReference>
<dbReference type="InterPro" id="IPR011008">
    <property type="entry name" value="Dimeric_a/b-barrel"/>
</dbReference>
<dbReference type="PANTHER" id="PTHR30154:SF53">
    <property type="entry name" value="HTH-TYPE TRANSCRIPTIONAL REGULATOR LRPC"/>
    <property type="match status" value="1"/>
</dbReference>
<dbReference type="GO" id="GO:0043565">
    <property type="term" value="F:sequence-specific DNA binding"/>
    <property type="evidence" value="ECO:0007669"/>
    <property type="project" value="InterPro"/>
</dbReference>
<dbReference type="InterPro" id="IPR019888">
    <property type="entry name" value="Tscrpt_reg_AsnC-like"/>
</dbReference>
<dbReference type="SUPFAM" id="SSF54909">
    <property type="entry name" value="Dimeric alpha+beta barrel"/>
    <property type="match status" value="1"/>
</dbReference>
<organism evidence="5 6">
    <name type="scientific">Acidisoma silvae</name>
    <dbReference type="NCBI Taxonomy" id="2802396"/>
    <lineage>
        <taxon>Bacteria</taxon>
        <taxon>Pseudomonadati</taxon>
        <taxon>Pseudomonadota</taxon>
        <taxon>Alphaproteobacteria</taxon>
        <taxon>Acetobacterales</taxon>
        <taxon>Acidocellaceae</taxon>
        <taxon>Acidisoma</taxon>
    </lineage>
</organism>
<dbReference type="InterPro" id="IPR019887">
    <property type="entry name" value="Tscrpt_reg_AsnC/Lrp_C"/>
</dbReference>
<dbReference type="PANTHER" id="PTHR30154">
    <property type="entry name" value="LEUCINE-RESPONSIVE REGULATORY PROTEIN"/>
    <property type="match status" value="1"/>
</dbReference>
<feature type="domain" description="HTH asnC-type" evidence="4">
    <location>
        <begin position="18"/>
        <end position="79"/>
    </location>
</feature>
<dbReference type="Proteomes" id="UP000708298">
    <property type="component" value="Unassembled WGS sequence"/>
</dbReference>
<evidence type="ECO:0000313" key="6">
    <source>
        <dbReference type="Proteomes" id="UP000708298"/>
    </source>
</evidence>
<reference evidence="5" key="1">
    <citation type="journal article" date="2021" name="Microorganisms">
        <title>Acidisoma silvae sp. nov. and Acidisomacellulosilytica sp. nov., Two Acidophilic Bacteria Isolated from Decaying Wood, Hydrolyzing Cellulose and Producing Poly-3-hydroxybutyrate.</title>
        <authorList>
            <person name="Mieszkin S."/>
            <person name="Pouder E."/>
            <person name="Uroz S."/>
            <person name="Simon-Colin C."/>
            <person name="Alain K."/>
        </authorList>
    </citation>
    <scope>NUCLEOTIDE SEQUENCE</scope>
    <source>
        <strain evidence="5">HW T2.11</strain>
    </source>
</reference>
<keyword evidence="1" id="KW-0805">Transcription regulation</keyword>
<dbReference type="RefSeq" id="WP_227323533.1">
    <property type="nucleotide sequence ID" value="NZ_JAESVB010000019.1"/>
</dbReference>
<accession>A0A964E166</accession>
<keyword evidence="2" id="KW-0238">DNA-binding</keyword>
<evidence type="ECO:0000259" key="4">
    <source>
        <dbReference type="PROSITE" id="PS50956"/>
    </source>
</evidence>
<evidence type="ECO:0000256" key="1">
    <source>
        <dbReference type="ARBA" id="ARBA00023015"/>
    </source>
</evidence>
<sequence length="166" mass="18343">MSEETNVVRRKPVSPAKLDAVDRRLLGLLAEDATLSYADLGHNLRLSPPAVHERVKRLRHDGIIKGTVAVLNGAKIGRPLLTFVHVDTTSWAVTRHLLALKELPEVEEIHTVTGESAMLLKVRTKDTQALEDLLERIHSIEGFKGTRSYIALSTYLERGPSPVLSA</sequence>
<dbReference type="InterPro" id="IPR000485">
    <property type="entry name" value="AsnC-type_HTH_dom"/>
</dbReference>
<dbReference type="GO" id="GO:0043200">
    <property type="term" value="P:response to amino acid"/>
    <property type="evidence" value="ECO:0007669"/>
    <property type="project" value="TreeGrafter"/>
</dbReference>
<dbReference type="GO" id="GO:0005829">
    <property type="term" value="C:cytosol"/>
    <property type="evidence" value="ECO:0007669"/>
    <property type="project" value="TreeGrafter"/>
</dbReference>
<reference evidence="5" key="2">
    <citation type="submission" date="2021-01" db="EMBL/GenBank/DDBJ databases">
        <authorList>
            <person name="Mieszkin S."/>
            <person name="Pouder E."/>
            <person name="Alain K."/>
        </authorList>
    </citation>
    <scope>NUCLEOTIDE SEQUENCE</scope>
    <source>
        <strain evidence="5">HW T2.11</strain>
    </source>
</reference>
<name>A0A964E166_9PROT</name>
<proteinExistence type="predicted"/>
<dbReference type="SMART" id="SM00344">
    <property type="entry name" value="HTH_ASNC"/>
    <property type="match status" value="1"/>
</dbReference>
<dbReference type="Gene3D" id="3.30.70.920">
    <property type="match status" value="1"/>
</dbReference>
<dbReference type="PRINTS" id="PR00033">
    <property type="entry name" value="HTHASNC"/>
</dbReference>
<dbReference type="Gene3D" id="1.10.10.10">
    <property type="entry name" value="Winged helix-like DNA-binding domain superfamily/Winged helix DNA-binding domain"/>
    <property type="match status" value="1"/>
</dbReference>
<keyword evidence="3" id="KW-0804">Transcription</keyword>
<dbReference type="EMBL" id="JAESVB010000019">
    <property type="protein sequence ID" value="MCB8877889.1"/>
    <property type="molecule type" value="Genomic_DNA"/>
</dbReference>
<dbReference type="SUPFAM" id="SSF46785">
    <property type="entry name" value="Winged helix' DNA-binding domain"/>
    <property type="match status" value="1"/>
</dbReference>
<keyword evidence="6" id="KW-1185">Reference proteome</keyword>
<gene>
    <name evidence="5" type="ORF">ASILVAE211_22040</name>
</gene>
<dbReference type="InterPro" id="IPR036388">
    <property type="entry name" value="WH-like_DNA-bd_sf"/>
</dbReference>
<dbReference type="InterPro" id="IPR036390">
    <property type="entry name" value="WH_DNA-bd_sf"/>
</dbReference>
<comment type="caution">
    <text evidence="5">The sequence shown here is derived from an EMBL/GenBank/DDBJ whole genome shotgun (WGS) entry which is preliminary data.</text>
</comment>
<dbReference type="AlphaFoldDB" id="A0A964E166"/>
<evidence type="ECO:0000256" key="3">
    <source>
        <dbReference type="ARBA" id="ARBA00023163"/>
    </source>
</evidence>
<evidence type="ECO:0000256" key="2">
    <source>
        <dbReference type="ARBA" id="ARBA00023125"/>
    </source>
</evidence>
<dbReference type="PROSITE" id="PS50956">
    <property type="entry name" value="HTH_ASNC_2"/>
    <property type="match status" value="1"/>
</dbReference>